<keyword evidence="1" id="KW-0472">Membrane</keyword>
<evidence type="ECO:0000313" key="3">
    <source>
        <dbReference type="Proteomes" id="UP000035996"/>
    </source>
</evidence>
<sequence>MRRWINRSTSIGLAAGLIVLILILCIPIVVWSFQEENKKNVFIINKTVPDDTYREHRGLTWILNHKKWVKEDESAYAPKSDYAGFHPGTGKDYDVTKFPDSLVGNDLIYLADSYGVYEEDFYGANFEGDRSDLIYGGMKEEEVSILSEAVQKGSTFIAEFNAFGSPTEKKARQDLSSLLNLEWSGWIGRYFEDLSPDGEVPNWAISSYEKQNEKEWDFTKSGLIFVHEDDSIVVVEEKDIGEDAVQFTFSEEGSTFLQNKQVKKSMSYHYWFDIVEPLDSKEVLANYNLDVNEDAQKRLEKEGIPLTFPAVIHHSKTYYFAGDYADRESEFDFYQYKGLPTINRLLLTGDNETLEAFYWKMYLPLMDSILNDVKAPDKQQVKPSIEVQSVDGVQVAGQVGENKLQVFKEGEWEDLLIKGVNMGIAKPGYFPGEAAITKSEYLRWFKQIGDMNANAIRIYTIHPPSFYEALLDYNSTSDQPLYLFHGVWVEEEPLIASEDAFDEENTKRLDKAIKDTVDLIHGNATIKEKRGHASGRYTADVSPYVIGWVLGIEWDPKVVVSTNEKHEGMTEYQGNYLNTKGASPFEIWVAEMMDDTVSYEMDQYNWQRPVSFTNWVTTDLLEHPAEPSEEEDLVSVDPNVIELNDKYYAGQFASYHIYPYYPDFLNYEEEYVNYVDKDGEKNNYAGYLNALRNVHSMPILVAEFGVPASRGMTHRNVYGMNQGFNSEEEQGRTDAKLFGNIVSENYAGGLIFSWQDEWFKRTWNTMDHDNSDRRPFWSNDQTNEQQFGLLSFDPGNDLTIKVDGDIEDWEEAEIEPLYQNVGENFKSLSMTSDEKYIYFRLDYKNMSKEQLEQEKTMLVFDTVSGQGSTQLSVEPELKTSAGIDFILNLAGVNQSRLTVQSHYDSFYYQYGEDLELIKKQDYAKEKDNDIFHPIRLALNKELTIPSQNKTLPFDSYETGLLTYGNANPESKDYNSLSDFIVKDNIIEIRLPWALFNVKDPSTKEMMGDMWKSGIEASKKVEEFKVGVVMYEGDVEESDISITSLKDTAPEMKDNFLPVNQFYKFDWEKWSEPNYHERLKQSYYIMQDEFGRYKK</sequence>
<comment type="caution">
    <text evidence="2">The sequence shown here is derived from an EMBL/GenBank/DDBJ whole genome shotgun (WGS) entry which is preliminary data.</text>
</comment>
<evidence type="ECO:0008006" key="4">
    <source>
        <dbReference type="Google" id="ProtNLM"/>
    </source>
</evidence>
<dbReference type="Proteomes" id="UP000035996">
    <property type="component" value="Unassembled WGS sequence"/>
</dbReference>
<dbReference type="EMBL" id="LELK01000015">
    <property type="protein sequence ID" value="KMM35851.1"/>
    <property type="molecule type" value="Genomic_DNA"/>
</dbReference>
<dbReference type="RefSeq" id="WP_048313527.1">
    <property type="nucleotide sequence ID" value="NZ_CP119526.1"/>
</dbReference>
<dbReference type="AlphaFoldDB" id="A0A0J6CHZ7"/>
<gene>
    <name evidence="2" type="ORF">AB986_20575</name>
</gene>
<protein>
    <recommendedName>
        <fullName evidence="4">Family 2 glycosyl transferase</fullName>
    </recommendedName>
</protein>
<evidence type="ECO:0000313" key="2">
    <source>
        <dbReference type="EMBL" id="KMM35851.1"/>
    </source>
</evidence>
<proteinExistence type="predicted"/>
<reference evidence="2" key="1">
    <citation type="submission" date="2015-06" db="EMBL/GenBank/DDBJ databases">
        <authorList>
            <person name="Liu B."/>
            <person name="Wang J."/>
            <person name="Zhu Y."/>
            <person name="Liu G."/>
            <person name="Chen Q."/>
            <person name="Zheng C."/>
            <person name="Che J."/>
            <person name="Ge C."/>
            <person name="Shi H."/>
            <person name="Pan Z."/>
            <person name="Liu X."/>
        </authorList>
    </citation>
    <scope>NUCLEOTIDE SEQUENCE [LARGE SCALE GENOMIC DNA]</scope>
    <source>
        <strain evidence="2">DSM 16346</strain>
    </source>
</reference>
<accession>A0A0J6CHZ7</accession>
<dbReference type="Gene3D" id="3.20.20.80">
    <property type="entry name" value="Glycosidases"/>
    <property type="match status" value="1"/>
</dbReference>
<keyword evidence="1" id="KW-1133">Transmembrane helix</keyword>
<keyword evidence="1" id="KW-0812">Transmembrane</keyword>
<dbReference type="InterPro" id="IPR017853">
    <property type="entry name" value="GH"/>
</dbReference>
<organism evidence="2 3">
    <name type="scientific">Guptibacillus hwajinpoensis</name>
    <dbReference type="NCBI Taxonomy" id="208199"/>
    <lineage>
        <taxon>Bacteria</taxon>
        <taxon>Bacillati</taxon>
        <taxon>Bacillota</taxon>
        <taxon>Bacilli</taxon>
        <taxon>Bacillales</taxon>
        <taxon>Guptibacillaceae</taxon>
        <taxon>Guptibacillus</taxon>
    </lineage>
</organism>
<keyword evidence="3" id="KW-1185">Reference proteome</keyword>
<dbReference type="SUPFAM" id="SSF51445">
    <property type="entry name" value="(Trans)glycosidases"/>
    <property type="match status" value="1"/>
</dbReference>
<dbReference type="STRING" id="157733.AB986_20575"/>
<dbReference type="PATRIC" id="fig|157733.3.peg.1922"/>
<name>A0A0J6CHZ7_9BACL</name>
<feature type="transmembrane region" description="Helical" evidence="1">
    <location>
        <begin position="12"/>
        <end position="33"/>
    </location>
</feature>
<evidence type="ECO:0000256" key="1">
    <source>
        <dbReference type="SAM" id="Phobius"/>
    </source>
</evidence>